<dbReference type="InterPro" id="IPR020631">
    <property type="entry name" value="THF_DH/CycHdrlase_NAD-bd_dom"/>
</dbReference>
<comment type="caution">
    <text evidence="11">Lacks conserved residue(s) required for the propagation of feature annotation.</text>
</comment>
<evidence type="ECO:0000313" key="14">
    <source>
        <dbReference type="EMBL" id="MCQ4638231.1"/>
    </source>
</evidence>
<dbReference type="RefSeq" id="WP_256133425.1">
    <property type="nucleotide sequence ID" value="NZ_JANFXK010000023.1"/>
</dbReference>
<comment type="function">
    <text evidence="11">Catalyzes the oxidation of 5,10-methylenetetrahydrofolate to 5,10-methenyltetrahydrofolate and then the hydrolysis of 5,10-methenyltetrahydrofolate to 10-formyltetrahydrofolate.</text>
</comment>
<comment type="caution">
    <text evidence="14">The sequence shown here is derived from an EMBL/GenBank/DDBJ whole genome shotgun (WGS) entry which is preliminary data.</text>
</comment>
<evidence type="ECO:0000256" key="4">
    <source>
        <dbReference type="ARBA" id="ARBA00022755"/>
    </source>
</evidence>
<dbReference type="EC" id="3.5.4.9" evidence="11"/>
<dbReference type="PANTHER" id="PTHR48099:SF5">
    <property type="entry name" value="C-1-TETRAHYDROFOLATE SYNTHASE, CYTOPLASMIC"/>
    <property type="match status" value="1"/>
</dbReference>
<evidence type="ECO:0000256" key="3">
    <source>
        <dbReference type="ARBA" id="ARBA00022605"/>
    </source>
</evidence>
<keyword evidence="10 11" id="KW-0511">Multifunctional enzyme</keyword>
<comment type="subunit">
    <text evidence="11">Homodimer.</text>
</comment>
<keyword evidence="3 11" id="KW-0028">Amino-acid biosynthesis</keyword>
<dbReference type="InterPro" id="IPR046346">
    <property type="entry name" value="Aminoacid_DH-like_N_sf"/>
</dbReference>
<feature type="binding site" evidence="11">
    <location>
        <position position="233"/>
    </location>
    <ligand>
        <name>NADP(+)</name>
        <dbReference type="ChEBI" id="CHEBI:58349"/>
    </ligand>
</feature>
<evidence type="ECO:0000256" key="2">
    <source>
        <dbReference type="ARBA" id="ARBA00022563"/>
    </source>
</evidence>
<evidence type="ECO:0000256" key="8">
    <source>
        <dbReference type="ARBA" id="ARBA00023102"/>
    </source>
</evidence>
<dbReference type="PRINTS" id="PR00085">
    <property type="entry name" value="THFDHDRGNASE"/>
</dbReference>
<dbReference type="InterPro" id="IPR036291">
    <property type="entry name" value="NAD(P)-bd_dom_sf"/>
</dbReference>
<keyword evidence="8 11" id="KW-0368">Histidine biosynthesis</keyword>
<dbReference type="EC" id="1.5.1.5" evidence="11"/>
<dbReference type="CDD" id="cd01080">
    <property type="entry name" value="NAD_bind_m-THF_DH_Cyclohyd"/>
    <property type="match status" value="1"/>
</dbReference>
<dbReference type="Gene3D" id="3.40.50.10860">
    <property type="entry name" value="Leucine Dehydrogenase, chain A, domain 1"/>
    <property type="match status" value="1"/>
</dbReference>
<organism evidence="14 15">
    <name type="scientific">Anaerovorax odorimutans</name>
    <dbReference type="NCBI Taxonomy" id="109327"/>
    <lineage>
        <taxon>Bacteria</taxon>
        <taxon>Bacillati</taxon>
        <taxon>Bacillota</taxon>
        <taxon>Clostridia</taxon>
        <taxon>Peptostreptococcales</taxon>
        <taxon>Anaerovoracaceae</taxon>
        <taxon>Anaerovorax</taxon>
    </lineage>
</organism>
<dbReference type="PANTHER" id="PTHR48099">
    <property type="entry name" value="C-1-TETRAHYDROFOLATE SYNTHASE, CYTOPLASMIC-RELATED"/>
    <property type="match status" value="1"/>
</dbReference>
<accession>A0ABT1RTS2</accession>
<name>A0ABT1RTS2_9FIRM</name>
<sequence length="284" mass="30366">MTQLLKGKEVADALTERLQNQTAELQRRGVKPCLTIVRVGENDSDLSYERGAMKRAEKVGVTVKQYIFEETISQEELLGGIEEINEDASIHGVLIFQPLPKQIDDAAVRKALRPEKDVDGITEGSLAGIFTGTHRGFAPCTARACMEILDHYGIDLIGKRVAVLGRSLVIGKPVAMMVMEKNGTVTVCHSKTGKEAMIEICQNSDVLIAAMGRAAMIDKSYVKAGQTVIDVGINVNEEGKLCGDVDFDSVSPLCGAITPVPGGVGAVTTAVLMLQVIEAAKLSV</sequence>
<dbReference type="Pfam" id="PF02882">
    <property type="entry name" value="THF_DHG_CYH_C"/>
    <property type="match status" value="1"/>
</dbReference>
<evidence type="ECO:0000256" key="1">
    <source>
        <dbReference type="ARBA" id="ARBA00004777"/>
    </source>
</evidence>
<keyword evidence="9 11" id="KW-0486">Methionine biosynthesis</keyword>
<dbReference type="EMBL" id="JANFXK010000023">
    <property type="protein sequence ID" value="MCQ4638231.1"/>
    <property type="molecule type" value="Genomic_DNA"/>
</dbReference>
<feature type="domain" description="Tetrahydrofolate dehydrogenase/cyclohydrolase catalytic" evidence="12">
    <location>
        <begin position="5"/>
        <end position="119"/>
    </location>
</feature>
<feature type="binding site" evidence="11">
    <location>
        <begin position="165"/>
        <end position="167"/>
    </location>
    <ligand>
        <name>NADP(+)</name>
        <dbReference type="ChEBI" id="CHEBI:58349"/>
    </ligand>
</feature>
<dbReference type="SUPFAM" id="SSF51735">
    <property type="entry name" value="NAD(P)-binding Rossmann-fold domains"/>
    <property type="match status" value="1"/>
</dbReference>
<evidence type="ECO:0000256" key="6">
    <source>
        <dbReference type="ARBA" id="ARBA00022857"/>
    </source>
</evidence>
<dbReference type="Pfam" id="PF00763">
    <property type="entry name" value="THF_DHG_CYH"/>
    <property type="match status" value="1"/>
</dbReference>
<comment type="similarity">
    <text evidence="11">Belongs to the tetrahydrofolate dehydrogenase/cyclohydrolase family.</text>
</comment>
<evidence type="ECO:0000259" key="12">
    <source>
        <dbReference type="Pfam" id="PF00763"/>
    </source>
</evidence>
<keyword evidence="4 11" id="KW-0658">Purine biosynthesis</keyword>
<dbReference type="Proteomes" id="UP001524502">
    <property type="component" value="Unassembled WGS sequence"/>
</dbReference>
<reference evidence="14 15" key="1">
    <citation type="submission" date="2022-06" db="EMBL/GenBank/DDBJ databases">
        <title>Isolation of gut microbiota from human fecal samples.</title>
        <authorList>
            <person name="Pamer E.G."/>
            <person name="Barat B."/>
            <person name="Waligurski E."/>
            <person name="Medina S."/>
            <person name="Paddock L."/>
            <person name="Mostad J."/>
        </authorList>
    </citation>
    <scope>NUCLEOTIDE SEQUENCE [LARGE SCALE GENOMIC DNA]</scope>
    <source>
        <strain evidence="14 15">SL.3.17</strain>
    </source>
</reference>
<keyword evidence="15" id="KW-1185">Reference proteome</keyword>
<evidence type="ECO:0000256" key="10">
    <source>
        <dbReference type="ARBA" id="ARBA00023268"/>
    </source>
</evidence>
<comment type="pathway">
    <text evidence="1 11">One-carbon metabolism; tetrahydrofolate interconversion.</text>
</comment>
<evidence type="ECO:0000256" key="5">
    <source>
        <dbReference type="ARBA" id="ARBA00022801"/>
    </source>
</evidence>
<dbReference type="InterPro" id="IPR020630">
    <property type="entry name" value="THF_DH/CycHdrlase_cat_dom"/>
</dbReference>
<dbReference type="SUPFAM" id="SSF53223">
    <property type="entry name" value="Aminoacid dehydrogenase-like, N-terminal domain"/>
    <property type="match status" value="1"/>
</dbReference>
<gene>
    <name evidence="11" type="primary">folD</name>
    <name evidence="14" type="ORF">NE619_15970</name>
</gene>
<evidence type="ECO:0000313" key="15">
    <source>
        <dbReference type="Proteomes" id="UP001524502"/>
    </source>
</evidence>
<keyword evidence="2 11" id="KW-0554">One-carbon metabolism</keyword>
<comment type="catalytic activity">
    <reaction evidence="11">
        <text>(6R)-5,10-methenyltetrahydrofolate + H2O = (6R)-10-formyltetrahydrofolate + H(+)</text>
        <dbReference type="Rhea" id="RHEA:23700"/>
        <dbReference type="ChEBI" id="CHEBI:15377"/>
        <dbReference type="ChEBI" id="CHEBI:15378"/>
        <dbReference type="ChEBI" id="CHEBI:57455"/>
        <dbReference type="ChEBI" id="CHEBI:195366"/>
        <dbReference type="EC" id="3.5.4.9"/>
    </reaction>
</comment>
<comment type="catalytic activity">
    <reaction evidence="11">
        <text>(6R)-5,10-methylene-5,6,7,8-tetrahydrofolate + NADP(+) = (6R)-5,10-methenyltetrahydrofolate + NADPH</text>
        <dbReference type="Rhea" id="RHEA:22812"/>
        <dbReference type="ChEBI" id="CHEBI:15636"/>
        <dbReference type="ChEBI" id="CHEBI:57455"/>
        <dbReference type="ChEBI" id="CHEBI:57783"/>
        <dbReference type="ChEBI" id="CHEBI:58349"/>
        <dbReference type="EC" id="1.5.1.5"/>
    </reaction>
</comment>
<evidence type="ECO:0000259" key="13">
    <source>
        <dbReference type="Pfam" id="PF02882"/>
    </source>
</evidence>
<proteinExistence type="inferred from homology"/>
<protein>
    <recommendedName>
        <fullName evidence="11">Bifunctional protein FolD</fullName>
    </recommendedName>
    <domain>
        <recommendedName>
            <fullName evidence="11">Methylenetetrahydrofolate dehydrogenase</fullName>
            <ecNumber evidence="11">1.5.1.5</ecNumber>
        </recommendedName>
    </domain>
    <domain>
        <recommendedName>
            <fullName evidence="11">Methenyltetrahydrofolate cyclohydrolase</fullName>
            <ecNumber evidence="11">3.5.4.9</ecNumber>
        </recommendedName>
    </domain>
</protein>
<dbReference type="HAMAP" id="MF_01576">
    <property type="entry name" value="THF_DHG_CYH"/>
    <property type="match status" value="1"/>
</dbReference>
<keyword evidence="5 11" id="KW-0378">Hydrolase</keyword>
<keyword evidence="6 11" id="KW-0521">NADP</keyword>
<dbReference type="Gene3D" id="3.40.50.720">
    <property type="entry name" value="NAD(P)-binding Rossmann-like Domain"/>
    <property type="match status" value="1"/>
</dbReference>
<evidence type="ECO:0000256" key="9">
    <source>
        <dbReference type="ARBA" id="ARBA00023167"/>
    </source>
</evidence>
<dbReference type="InterPro" id="IPR000672">
    <property type="entry name" value="THF_DH/CycHdrlase"/>
</dbReference>
<evidence type="ECO:0000256" key="11">
    <source>
        <dbReference type="HAMAP-Rule" id="MF_01576"/>
    </source>
</evidence>
<keyword evidence="7 11" id="KW-0560">Oxidoreductase</keyword>
<feature type="domain" description="Tetrahydrofolate dehydrogenase/cyclohydrolase NAD(P)-binding" evidence="13">
    <location>
        <begin position="139"/>
        <end position="282"/>
    </location>
</feature>
<evidence type="ECO:0000256" key="7">
    <source>
        <dbReference type="ARBA" id="ARBA00023002"/>
    </source>
</evidence>